<feature type="compositionally biased region" description="Pro residues" evidence="1">
    <location>
        <begin position="70"/>
        <end position="84"/>
    </location>
</feature>
<feature type="region of interest" description="Disordered" evidence="1">
    <location>
        <begin position="626"/>
        <end position="675"/>
    </location>
</feature>
<reference evidence="2 3" key="1">
    <citation type="journal article" date="2022" name="Allergy">
        <title>Genome assembly and annotation of Periplaneta americana reveal a comprehensive cockroach allergen profile.</title>
        <authorList>
            <person name="Wang L."/>
            <person name="Xiong Q."/>
            <person name="Saelim N."/>
            <person name="Wang L."/>
            <person name="Nong W."/>
            <person name="Wan A.T."/>
            <person name="Shi M."/>
            <person name="Liu X."/>
            <person name="Cao Q."/>
            <person name="Hui J.H.L."/>
            <person name="Sookrung N."/>
            <person name="Leung T.F."/>
            <person name="Tungtrongchitr A."/>
            <person name="Tsui S.K.W."/>
        </authorList>
    </citation>
    <scope>NUCLEOTIDE SEQUENCE [LARGE SCALE GENOMIC DNA]</scope>
    <source>
        <strain evidence="2">PWHHKU_190912</strain>
    </source>
</reference>
<feature type="region of interest" description="Disordered" evidence="1">
    <location>
        <begin position="475"/>
        <end position="576"/>
    </location>
</feature>
<name>A0ABQ8S6F4_PERAM</name>
<feature type="compositionally biased region" description="Low complexity" evidence="1">
    <location>
        <begin position="363"/>
        <end position="372"/>
    </location>
</feature>
<evidence type="ECO:0000313" key="3">
    <source>
        <dbReference type="Proteomes" id="UP001148838"/>
    </source>
</evidence>
<dbReference type="EMBL" id="JAJSOF020000033">
    <property type="protein sequence ID" value="KAJ4429440.1"/>
    <property type="molecule type" value="Genomic_DNA"/>
</dbReference>
<accession>A0ABQ8S6F4</accession>
<keyword evidence="3" id="KW-1185">Reference proteome</keyword>
<evidence type="ECO:0000313" key="2">
    <source>
        <dbReference type="EMBL" id="KAJ4429440.1"/>
    </source>
</evidence>
<feature type="compositionally biased region" description="Pro residues" evidence="1">
    <location>
        <begin position="44"/>
        <end position="54"/>
    </location>
</feature>
<feature type="compositionally biased region" description="Basic and acidic residues" evidence="1">
    <location>
        <begin position="352"/>
        <end position="362"/>
    </location>
</feature>
<dbReference type="Proteomes" id="UP001148838">
    <property type="component" value="Unassembled WGS sequence"/>
</dbReference>
<comment type="caution">
    <text evidence="2">The sequence shown here is derived from an EMBL/GenBank/DDBJ whole genome shotgun (WGS) entry which is preliminary data.</text>
</comment>
<feature type="region of interest" description="Disordered" evidence="1">
    <location>
        <begin position="174"/>
        <end position="393"/>
    </location>
</feature>
<protein>
    <submittedName>
        <fullName evidence="2">Uncharacterized protein</fullName>
    </submittedName>
</protein>
<feature type="region of interest" description="Disordered" evidence="1">
    <location>
        <begin position="38"/>
        <end position="142"/>
    </location>
</feature>
<proteinExistence type="predicted"/>
<feature type="compositionally biased region" description="Basic residues" evidence="1">
    <location>
        <begin position="259"/>
        <end position="271"/>
    </location>
</feature>
<gene>
    <name evidence="2" type="ORF">ANN_21609</name>
</gene>
<feature type="compositionally biased region" description="Basic and acidic residues" evidence="1">
    <location>
        <begin position="658"/>
        <end position="669"/>
    </location>
</feature>
<sequence length="675" mass="73299">MQPAVRSNGKACDEMVTMYGRPVMSQEWSVHAQLTISHHHPTEAPTPAPTPAPADPGGVHMEYSWGGHPTSPPPPPPTPAPNIPARPCYGFQRGNILFTTRPPPRDPPAAAAPPRLDSGYSSEHVSPGSYASLPTRKPAQPYSRRCKSTCSIVLSGGETSGVASASMRADGEGTCYHKQTRPRSSDFAPQPESCEVCGGGRSPSAMRRASGANTFTTHFCTRTSDPPAGKTTPRPYGSARRKTDSDLQLLQPDPEPKPAKRLSRSPARLRGRSPMLRKSGDAEGQRKPRTVHIDVYCTGSEDADASASSDDSDDASSPQTVFESEKLKVVHSRVGRDRLPAGYLRRQQQASRRSESFKHEAPRAAQEQQAARGCDSDDGLSSHYPSQSSTAAWSTSSVSSWKDTCSGASLAQSDSFEYADAADRLRIREKERAWGDDSKSWRSPETERRHMLQQQKFKEFLEKHLGKDALPLWKTETTEDSDDETGDAWSFCTGETPGKTLKREDTVKRVASGKSSNEAASLRPPPHDTGSLSDSGPHRFVRRSAIGPFGSKSPSPPPSKVATSVTSPFTNIPGKRTDQLSKAEKFGTIVGAFRKPGHHVGPSKNKECACEHCRKFYEENGYRTRTRSVGDMPVGGVRGSWHGAHESDIDSSSIASTDNEKSVRRHIDSGEEDDG</sequence>
<evidence type="ECO:0000256" key="1">
    <source>
        <dbReference type="SAM" id="MobiDB-lite"/>
    </source>
</evidence>
<feature type="compositionally biased region" description="Pro residues" evidence="1">
    <location>
        <begin position="101"/>
        <end position="111"/>
    </location>
</feature>
<organism evidence="2 3">
    <name type="scientific">Periplaneta americana</name>
    <name type="common">American cockroach</name>
    <name type="synonym">Blatta americana</name>
    <dbReference type="NCBI Taxonomy" id="6978"/>
    <lineage>
        <taxon>Eukaryota</taxon>
        <taxon>Metazoa</taxon>
        <taxon>Ecdysozoa</taxon>
        <taxon>Arthropoda</taxon>
        <taxon>Hexapoda</taxon>
        <taxon>Insecta</taxon>
        <taxon>Pterygota</taxon>
        <taxon>Neoptera</taxon>
        <taxon>Polyneoptera</taxon>
        <taxon>Dictyoptera</taxon>
        <taxon>Blattodea</taxon>
        <taxon>Blattoidea</taxon>
        <taxon>Blattidae</taxon>
        <taxon>Blattinae</taxon>
        <taxon>Periplaneta</taxon>
    </lineage>
</organism>
<feature type="compositionally biased region" description="Polar residues" evidence="1">
    <location>
        <begin position="211"/>
        <end position="224"/>
    </location>
</feature>
<feature type="compositionally biased region" description="Basic and acidic residues" evidence="1">
    <location>
        <begin position="323"/>
        <end position="339"/>
    </location>
</feature>